<reference evidence="1 2" key="1">
    <citation type="submission" date="2016-04" db="EMBL/GenBank/DDBJ databases">
        <title>Chloroflexus islandicus sp. nov., a thermophilic filamentous anoxygenic phototrophic bacterium from geyser Strokkur (Iceland).</title>
        <authorList>
            <person name="Gaisin V.A."/>
            <person name="Kalashnikov A.M."/>
            <person name="Sukhacheva M.V."/>
            <person name="Grouzdev D.S."/>
            <person name="Ivanov T.M."/>
            <person name="Kuznetsov B."/>
            <person name="Gorlenko V.M."/>
        </authorList>
    </citation>
    <scope>NUCLEOTIDE SEQUENCE [LARGE SCALE GENOMIC DNA]</scope>
    <source>
        <strain evidence="2">isl-2</strain>
    </source>
</reference>
<name>A0A178LVE7_9CHLR</name>
<keyword evidence="2" id="KW-1185">Reference proteome</keyword>
<protein>
    <recommendedName>
        <fullName evidence="3">CopG family transcriptional regulator</fullName>
    </recommendedName>
</protein>
<evidence type="ECO:0000313" key="1">
    <source>
        <dbReference type="EMBL" id="OAN38202.1"/>
    </source>
</evidence>
<evidence type="ECO:0000313" key="2">
    <source>
        <dbReference type="Proteomes" id="UP000078287"/>
    </source>
</evidence>
<organism evidence="1 2">
    <name type="scientific">Chloroflexus islandicus</name>
    <dbReference type="NCBI Taxonomy" id="1707952"/>
    <lineage>
        <taxon>Bacteria</taxon>
        <taxon>Bacillati</taxon>
        <taxon>Chloroflexota</taxon>
        <taxon>Chloroflexia</taxon>
        <taxon>Chloroflexales</taxon>
        <taxon>Chloroflexineae</taxon>
        <taxon>Chloroflexaceae</taxon>
        <taxon>Chloroflexus</taxon>
    </lineage>
</organism>
<dbReference type="EMBL" id="LWQS01000103">
    <property type="protein sequence ID" value="OAN38202.1"/>
    <property type="molecule type" value="Genomic_DNA"/>
</dbReference>
<evidence type="ECO:0008006" key="3">
    <source>
        <dbReference type="Google" id="ProtNLM"/>
    </source>
</evidence>
<gene>
    <name evidence="1" type="ORF">A6A03_04750</name>
</gene>
<sequence>MATVTLHLPDEIYRRLHAEALRRGQPVETVATELLSAQLPAAPLSEREQVTAILRAAGLLTELSPEEKERAAQSTLTLEEARAILDRAGGKPLSEVILEMRGPKE</sequence>
<proteinExistence type="predicted"/>
<dbReference type="OrthoDB" id="163170at2"/>
<dbReference type="RefSeq" id="WP_066791132.1">
    <property type="nucleotide sequence ID" value="NZ_LWQS01000103.1"/>
</dbReference>
<dbReference type="AlphaFoldDB" id="A0A178LVE7"/>
<dbReference type="Proteomes" id="UP000078287">
    <property type="component" value="Unassembled WGS sequence"/>
</dbReference>
<comment type="caution">
    <text evidence="1">The sequence shown here is derived from an EMBL/GenBank/DDBJ whole genome shotgun (WGS) entry which is preliminary data.</text>
</comment>
<accession>A0A178LVE7</accession>